<reference evidence="2 3" key="1">
    <citation type="submission" date="2015-08" db="EMBL/GenBank/DDBJ databases">
        <title>Next Generation Sequencing and Analysis of the Genome of Puccinia sorghi L Schw, the Causal Agent of Maize Common Rust.</title>
        <authorList>
            <person name="Rochi L."/>
            <person name="Burguener G."/>
            <person name="Darino M."/>
            <person name="Turjanski A."/>
            <person name="Kreff E."/>
            <person name="Dieguez M.J."/>
            <person name="Sacco F."/>
        </authorList>
    </citation>
    <scope>NUCLEOTIDE SEQUENCE [LARGE SCALE GENOMIC DNA]</scope>
    <source>
        <strain evidence="2 3">RO10H11247</strain>
    </source>
</reference>
<organism evidence="2 3">
    <name type="scientific">Puccinia sorghi</name>
    <dbReference type="NCBI Taxonomy" id="27349"/>
    <lineage>
        <taxon>Eukaryota</taxon>
        <taxon>Fungi</taxon>
        <taxon>Dikarya</taxon>
        <taxon>Basidiomycota</taxon>
        <taxon>Pucciniomycotina</taxon>
        <taxon>Pucciniomycetes</taxon>
        <taxon>Pucciniales</taxon>
        <taxon>Pucciniaceae</taxon>
        <taxon>Puccinia</taxon>
    </lineage>
</organism>
<accession>A0A0L6UCF4</accession>
<protein>
    <recommendedName>
        <fullName evidence="4">Phosphatidylinositol glycan, class Q</fullName>
    </recommendedName>
</protein>
<feature type="transmembrane region" description="Helical" evidence="1">
    <location>
        <begin position="12"/>
        <end position="30"/>
    </location>
</feature>
<dbReference type="GO" id="GO:0006506">
    <property type="term" value="P:GPI anchor biosynthetic process"/>
    <property type="evidence" value="ECO:0007669"/>
    <property type="project" value="InterPro"/>
</dbReference>
<feature type="transmembrane region" description="Helical" evidence="1">
    <location>
        <begin position="537"/>
        <end position="560"/>
    </location>
</feature>
<dbReference type="GO" id="GO:0005783">
    <property type="term" value="C:endoplasmic reticulum"/>
    <property type="evidence" value="ECO:0007669"/>
    <property type="project" value="TreeGrafter"/>
</dbReference>
<dbReference type="Pfam" id="PF05024">
    <property type="entry name" value="Gpi1"/>
    <property type="match status" value="1"/>
</dbReference>
<dbReference type="GO" id="GO:0016020">
    <property type="term" value="C:membrane"/>
    <property type="evidence" value="ECO:0007669"/>
    <property type="project" value="InterPro"/>
</dbReference>
<evidence type="ECO:0008006" key="4">
    <source>
        <dbReference type="Google" id="ProtNLM"/>
    </source>
</evidence>
<dbReference type="PANTHER" id="PTHR21329">
    <property type="entry name" value="PHOSPHATIDYLINOSITOL N-ACETYLGLUCOSAMINYLTRANSFERASE SUBUNIT Q-RELATED"/>
    <property type="match status" value="1"/>
</dbReference>
<dbReference type="OrthoDB" id="70250at2759"/>
<comment type="caution">
    <text evidence="2">The sequence shown here is derived from an EMBL/GenBank/DDBJ whole genome shotgun (WGS) entry which is preliminary data.</text>
</comment>
<dbReference type="STRING" id="27349.A0A0L6UCF4"/>
<feature type="transmembrane region" description="Helical" evidence="1">
    <location>
        <begin position="575"/>
        <end position="600"/>
    </location>
</feature>
<proteinExistence type="predicted"/>
<name>A0A0L6UCF4_9BASI</name>
<evidence type="ECO:0000256" key="1">
    <source>
        <dbReference type="SAM" id="Phobius"/>
    </source>
</evidence>
<gene>
    <name evidence="2" type="ORF">VP01_807g5</name>
</gene>
<keyword evidence="1" id="KW-1133">Transmembrane helix</keyword>
<keyword evidence="3" id="KW-1185">Reference proteome</keyword>
<sequence>MLFQLPLTEVLAASALSFALFLIAAVRFIGPITEYTQRLLLTGRSHHLGNTSMVVEEQRRSSSFGETFHVFWPSDHPLDSAGYLVGWRVNNVYTVATLVGVACLCNHLARRTSLKKTPPPLPCFLYRLRLLNPLNSPTSHPALVESESGWLTIMYNGSGRLQIKRLEDDETIVVLYDRPSMQRHHFLSLRPLLKPSLVSNEFSPSSKTTENEELARKIKLFDQVYPERAMPGVECGHPREMSKVIDFVSNPPFFSFPLFLSFSDPLPQSITCVDGRLGQVNSSEEVHNRLHHVTKNFILIYSVQQLNVRLVEICSWPSRYRKITREEEDDLSDRRAEYVMLFNTLWLIANDIIFGRAIGAILMENCELLAAWLEYHLQVRTLPFFLLCCAPTGTYTVAFVKQALHWTNSYPVGLKLNDQLGHAFCVCSNLAVDFWHIYVLQHAYLILPKMIWAVGFASLFGNTFALAIASDFLTIATFHLWIIYRLFTFIFDFQLQFLSVLFNIFRGTLSYLILSLSRKYNVLRKRNEPATYQLDQLILGTILFTLAIFLFPTILAFYILTSTVRNLIEKHTRVLIVWVHGIIGTGLSLLNHFPLFVVMLRLKDPARLPSGVCFIPLTQGAAQFKLQAKRAGRSSVDLFRLHLLVG</sequence>
<dbReference type="EMBL" id="LAVV01013583">
    <property type="protein sequence ID" value="KNZ45475.1"/>
    <property type="molecule type" value="Genomic_DNA"/>
</dbReference>
<feature type="transmembrane region" description="Helical" evidence="1">
    <location>
        <begin position="382"/>
        <end position="400"/>
    </location>
</feature>
<dbReference type="InterPro" id="IPR007720">
    <property type="entry name" value="PigQ/GPI1"/>
</dbReference>
<evidence type="ECO:0000313" key="3">
    <source>
        <dbReference type="Proteomes" id="UP000037035"/>
    </source>
</evidence>
<keyword evidence="1" id="KW-0472">Membrane</keyword>
<feature type="transmembrane region" description="Helical" evidence="1">
    <location>
        <begin position="451"/>
        <end position="484"/>
    </location>
</feature>
<dbReference type="VEuPathDB" id="FungiDB:VP01_807g5"/>
<evidence type="ECO:0000313" key="2">
    <source>
        <dbReference type="EMBL" id="KNZ45475.1"/>
    </source>
</evidence>
<keyword evidence="1" id="KW-0812">Transmembrane</keyword>
<dbReference type="PANTHER" id="PTHR21329:SF3">
    <property type="entry name" value="PHOSPHATIDYLINOSITOL N-ACETYLGLUCOSAMINYLTRANSFERASE SUBUNIT Q"/>
    <property type="match status" value="1"/>
</dbReference>
<dbReference type="Proteomes" id="UP000037035">
    <property type="component" value="Unassembled WGS sequence"/>
</dbReference>
<dbReference type="AlphaFoldDB" id="A0A0L6UCF4"/>
<feature type="transmembrane region" description="Helical" evidence="1">
    <location>
        <begin position="496"/>
        <end position="516"/>
    </location>
</feature>